<feature type="transmembrane region" description="Helical" evidence="2">
    <location>
        <begin position="58"/>
        <end position="77"/>
    </location>
</feature>
<evidence type="ECO:0000313" key="4">
    <source>
        <dbReference type="Proteomes" id="UP001054945"/>
    </source>
</evidence>
<protein>
    <submittedName>
        <fullName evidence="3">Uncharacterized protein</fullName>
    </submittedName>
</protein>
<evidence type="ECO:0000256" key="1">
    <source>
        <dbReference type="SAM" id="MobiDB-lite"/>
    </source>
</evidence>
<keyword evidence="4" id="KW-1185">Reference proteome</keyword>
<name>A0AAV4TXL6_CAEEX</name>
<proteinExistence type="predicted"/>
<feature type="compositionally biased region" description="Polar residues" evidence="1">
    <location>
        <begin position="13"/>
        <end position="24"/>
    </location>
</feature>
<sequence length="82" mass="9500">MATEDKRHPLTPSGGQKRTSNSETPLQVDLEFYIFDQMANWETATFPGPLLEDFSSHFLPFISFFFYVLGARHSLIWTEWGI</sequence>
<accession>A0AAV4TXL6</accession>
<organism evidence="3 4">
    <name type="scientific">Caerostris extrusa</name>
    <name type="common">Bark spider</name>
    <name type="synonym">Caerostris bankana</name>
    <dbReference type="NCBI Taxonomy" id="172846"/>
    <lineage>
        <taxon>Eukaryota</taxon>
        <taxon>Metazoa</taxon>
        <taxon>Ecdysozoa</taxon>
        <taxon>Arthropoda</taxon>
        <taxon>Chelicerata</taxon>
        <taxon>Arachnida</taxon>
        <taxon>Araneae</taxon>
        <taxon>Araneomorphae</taxon>
        <taxon>Entelegynae</taxon>
        <taxon>Araneoidea</taxon>
        <taxon>Araneidae</taxon>
        <taxon>Caerostris</taxon>
    </lineage>
</organism>
<keyword evidence="2" id="KW-1133">Transmembrane helix</keyword>
<gene>
    <name evidence="3" type="ORF">CEXT_186211</name>
</gene>
<reference evidence="3 4" key="1">
    <citation type="submission" date="2021-06" db="EMBL/GenBank/DDBJ databases">
        <title>Caerostris extrusa draft genome.</title>
        <authorList>
            <person name="Kono N."/>
            <person name="Arakawa K."/>
        </authorList>
    </citation>
    <scope>NUCLEOTIDE SEQUENCE [LARGE SCALE GENOMIC DNA]</scope>
</reference>
<feature type="region of interest" description="Disordered" evidence="1">
    <location>
        <begin position="1"/>
        <end position="24"/>
    </location>
</feature>
<dbReference type="EMBL" id="BPLR01011791">
    <property type="protein sequence ID" value="GIY49053.1"/>
    <property type="molecule type" value="Genomic_DNA"/>
</dbReference>
<comment type="caution">
    <text evidence="3">The sequence shown here is derived from an EMBL/GenBank/DDBJ whole genome shotgun (WGS) entry which is preliminary data.</text>
</comment>
<dbReference type="Proteomes" id="UP001054945">
    <property type="component" value="Unassembled WGS sequence"/>
</dbReference>
<evidence type="ECO:0000256" key="2">
    <source>
        <dbReference type="SAM" id="Phobius"/>
    </source>
</evidence>
<evidence type="ECO:0000313" key="3">
    <source>
        <dbReference type="EMBL" id="GIY49053.1"/>
    </source>
</evidence>
<keyword evidence="2" id="KW-0812">Transmembrane</keyword>
<keyword evidence="2" id="KW-0472">Membrane</keyword>
<dbReference type="AlphaFoldDB" id="A0AAV4TXL6"/>